<dbReference type="AlphaFoldDB" id="H1Z223"/>
<dbReference type="Proteomes" id="UP000005741">
    <property type="component" value="Chromosome"/>
</dbReference>
<accession>H1Z223</accession>
<keyword evidence="2" id="KW-1185">Reference proteome</keyword>
<protein>
    <submittedName>
        <fullName evidence="1">Uncharacterized protein</fullName>
    </submittedName>
</protein>
<proteinExistence type="predicted"/>
<evidence type="ECO:0000313" key="2">
    <source>
        <dbReference type="Proteomes" id="UP000005741"/>
    </source>
</evidence>
<dbReference type="EMBL" id="CM001436">
    <property type="protein sequence ID" value="EHQ36368.1"/>
    <property type="molecule type" value="Genomic_DNA"/>
</dbReference>
<dbReference type="HOGENOM" id="CLU_2930214_0_0_2"/>
<evidence type="ECO:0000313" key="1">
    <source>
        <dbReference type="EMBL" id="EHQ36368.1"/>
    </source>
</evidence>
<dbReference type="OrthoDB" id="115600at2157"/>
<gene>
    <name evidence="1" type="ORF">Metlim_2313</name>
</gene>
<dbReference type="InParanoid" id="H1Z223"/>
<reference evidence="1 2" key="1">
    <citation type="submission" date="2011-10" db="EMBL/GenBank/DDBJ databases">
        <title>The Improved High-Quality Draft genome of Methanoplanus limicola DSM 2279.</title>
        <authorList>
            <consortium name="US DOE Joint Genome Institute (JGI-PGF)"/>
            <person name="Lucas S."/>
            <person name="Copeland A."/>
            <person name="Lapidus A."/>
            <person name="Glavina del Rio T."/>
            <person name="Dalin E."/>
            <person name="Tice H."/>
            <person name="Bruce D."/>
            <person name="Goodwin L."/>
            <person name="Pitluck S."/>
            <person name="Peters L."/>
            <person name="Mikhailova N."/>
            <person name="Lu M."/>
            <person name="Kyrpides N."/>
            <person name="Mavromatis K."/>
            <person name="Ivanova N."/>
            <person name="Markowitz V."/>
            <person name="Cheng J.-F."/>
            <person name="Hugenholtz P."/>
            <person name="Woyke T."/>
            <person name="Wu D."/>
            <person name="Wirth R."/>
            <person name="Brambilla E.-M."/>
            <person name="Klenk H.-P."/>
            <person name="Eisen J.A."/>
        </authorList>
    </citation>
    <scope>NUCLEOTIDE SEQUENCE [LARGE SCALE GENOMIC DNA]</scope>
    <source>
        <strain evidence="1 2">DSM 2279</strain>
    </source>
</reference>
<dbReference type="RefSeq" id="WP_004078624.1">
    <property type="nucleotide sequence ID" value="NZ_CM001436.1"/>
</dbReference>
<organism evidence="1 2">
    <name type="scientific">Methanoplanus limicola DSM 2279</name>
    <dbReference type="NCBI Taxonomy" id="937775"/>
    <lineage>
        <taxon>Archaea</taxon>
        <taxon>Methanobacteriati</taxon>
        <taxon>Methanobacteriota</taxon>
        <taxon>Stenosarchaea group</taxon>
        <taxon>Methanomicrobia</taxon>
        <taxon>Methanomicrobiales</taxon>
        <taxon>Methanomicrobiaceae</taxon>
        <taxon>Methanoplanus</taxon>
    </lineage>
</organism>
<name>H1Z223_9EURY</name>
<sequence>MTIPENESRCEFCGKDAIGIQILGCCKQVVCEEHAEKILKEMKPGERKEWGACYYVRY</sequence>